<dbReference type="Pfam" id="PF00723">
    <property type="entry name" value="Glyco_hydro_15"/>
    <property type="match status" value="1"/>
</dbReference>
<dbReference type="Pfam" id="PF19291">
    <property type="entry name" value="TREH_N"/>
    <property type="match status" value="1"/>
</dbReference>
<feature type="domain" description="Trehalase-like N-terminal" evidence="2">
    <location>
        <begin position="3"/>
        <end position="159"/>
    </location>
</feature>
<dbReference type="AlphaFoldDB" id="A0AA46SF00"/>
<dbReference type="Gene3D" id="1.50.10.10">
    <property type="match status" value="1"/>
</dbReference>
<organism evidence="3 4">
    <name type="scientific">Rhodococcus aetherivorans</name>
    <dbReference type="NCBI Taxonomy" id="191292"/>
    <lineage>
        <taxon>Bacteria</taxon>
        <taxon>Bacillati</taxon>
        <taxon>Actinomycetota</taxon>
        <taxon>Actinomycetes</taxon>
        <taxon>Mycobacteriales</taxon>
        <taxon>Nocardiaceae</taxon>
        <taxon>Rhodococcus</taxon>
    </lineage>
</organism>
<feature type="domain" description="GH15-like" evidence="1">
    <location>
        <begin position="227"/>
        <end position="597"/>
    </location>
</feature>
<dbReference type="PANTHER" id="PTHR31616">
    <property type="entry name" value="TREHALASE"/>
    <property type="match status" value="1"/>
</dbReference>
<dbReference type="RefSeq" id="WP_029545792.1">
    <property type="nucleotide sequence ID" value="NZ_CM002177.1"/>
</dbReference>
<dbReference type="InterPro" id="IPR011613">
    <property type="entry name" value="GH15-like"/>
</dbReference>
<dbReference type="PANTHER" id="PTHR31616:SF10">
    <property type="entry name" value="TREHALASE"/>
    <property type="match status" value="1"/>
</dbReference>
<dbReference type="InterPro" id="IPR008928">
    <property type="entry name" value="6-hairpin_glycosidase_sf"/>
</dbReference>
<evidence type="ECO:0000259" key="2">
    <source>
        <dbReference type="Pfam" id="PF19291"/>
    </source>
</evidence>
<name>A0AA46SF00_9NOCA</name>
<evidence type="ECO:0000313" key="4">
    <source>
        <dbReference type="Proteomes" id="UP001163947"/>
    </source>
</evidence>
<gene>
    <name evidence="3" type="ORF">OCS65_06875</name>
</gene>
<dbReference type="Proteomes" id="UP001163947">
    <property type="component" value="Chromosome"/>
</dbReference>
<dbReference type="GeneID" id="83620126"/>
<dbReference type="InterPro" id="IPR012341">
    <property type="entry name" value="6hp_glycosidase-like_sf"/>
</dbReference>
<keyword evidence="3" id="KW-0378">Hydrolase</keyword>
<evidence type="ECO:0000313" key="3">
    <source>
        <dbReference type="EMBL" id="UYF95479.1"/>
    </source>
</evidence>
<proteinExistence type="predicted"/>
<sequence>MSSLPIGDYALLSDRHSAALVSSDGSIDWLCMPRFDSPSIFAAILDDNAGHWSIRPAGEFRVRREYVEGSMVLRTLFHTGGGTLELRDALILGDAQDPHRLGEHAPHMLARTVSCTRGSVSAELLFRPRPEYGLVAPVLTAVDGGITAAGGASRLTLSSTVPLEVGGGAARAQFDLHAGESAYFALQHAALGAPVPPVHPGAAVRAAVDDTTTGWQDWSAQHQAYQGRARDLVHHSGRVLQALSYQPTGAIVAAVTTSLPEQVGGARNWDYRYSWVRDASMTMQALWVAACPDEAHEFFDFMATAAACSYTNRPLQIMFGIGGEHDLSERTLPHLSGWRGSKPVRVGNGAWTQPQLDTYGELLDAAAQLRDQVGSLDSPTRNFLVGLADAAAARWRQPDNGIWEVRGEPRHFVHSKVMCWVALDRAVALADWLHADGHVEAWTAAAQEIRDAVLTQGWNEALGSFTQSFGASNLDATALLLPIVGFLPPDDPRVLSTIDAVRERLTDARGLVHRYHTTAGVDGLEGQEGTFLLCTFWLAQALALAGRTDEGAEVFERAVGYVNDVGLLAEEIDSATGEQLGNFPQAFSHIGLVNAAWALHQAEHVGTFH</sequence>
<dbReference type="SUPFAM" id="SSF48208">
    <property type="entry name" value="Six-hairpin glycosidases"/>
    <property type="match status" value="1"/>
</dbReference>
<protein>
    <submittedName>
        <fullName evidence="3">Glycoside hydrolase family 15 protein</fullName>
    </submittedName>
</protein>
<dbReference type="EMBL" id="CP106982">
    <property type="protein sequence ID" value="UYF95479.1"/>
    <property type="molecule type" value="Genomic_DNA"/>
</dbReference>
<dbReference type="InterPro" id="IPR045582">
    <property type="entry name" value="Trehalase-like_N"/>
</dbReference>
<evidence type="ECO:0000259" key="1">
    <source>
        <dbReference type="Pfam" id="PF00723"/>
    </source>
</evidence>
<dbReference type="GO" id="GO:0005993">
    <property type="term" value="P:trehalose catabolic process"/>
    <property type="evidence" value="ECO:0007669"/>
    <property type="project" value="TreeGrafter"/>
</dbReference>
<dbReference type="GO" id="GO:0015927">
    <property type="term" value="F:trehalase activity"/>
    <property type="evidence" value="ECO:0007669"/>
    <property type="project" value="TreeGrafter"/>
</dbReference>
<accession>A0AA46SF00</accession>
<reference evidence="3" key="1">
    <citation type="submission" date="2022-09" db="EMBL/GenBank/DDBJ databases">
        <title>The genome sequence of Rhodococcus aetherivorans N1.</title>
        <authorList>
            <person name="Jiang W."/>
        </authorList>
    </citation>
    <scope>NUCLEOTIDE SEQUENCE</scope>
    <source>
        <strain evidence="3">N1</strain>
    </source>
</reference>